<feature type="region of interest" description="Disordered" evidence="2">
    <location>
        <begin position="106"/>
        <end position="126"/>
    </location>
</feature>
<feature type="region of interest" description="Disordered" evidence="2">
    <location>
        <begin position="260"/>
        <end position="306"/>
    </location>
</feature>
<name>A0A4Z1T9L6_GIAMU</name>
<evidence type="ECO:0000313" key="4">
    <source>
        <dbReference type="Proteomes" id="UP000315496"/>
    </source>
</evidence>
<keyword evidence="4" id="KW-1185">Reference proteome</keyword>
<evidence type="ECO:0000313" key="3">
    <source>
        <dbReference type="EMBL" id="TNJ29847.1"/>
    </source>
</evidence>
<proteinExistence type="predicted"/>
<sequence length="363" mass="41227">MSTQRLELEAQRIGRVERLEQILAHLRTKRSLLLDECRDAEMRKERLTTKLNQAREELAANERDTMLKDDAIIRHCSKEQRAKESILASVRQETADLTRLMASHSKSLTEEMSNARRTKEEMTEEKTKMAILARDRQYQLRYSLSELQTLQTEAEELARMVDEQLKSLRRTILTKLITISSDEDLIMGVRQALNLTEDEVISLARPLSDTVDISLTDVADLMRSKTMDTPTKDSVLSPRRLSQYVTRVLDDDLYCQKLLESTGEKQTRRAPSQRKQRGSKPKVQPKPVGTRSTSSKASRAKRIDSTTTATAATLQSLMEQRTALQAELQNLVAQTASNGRSAATLRRQIGELTHEIAALSNYV</sequence>
<feature type="compositionally biased region" description="Basic residues" evidence="2">
    <location>
        <begin position="271"/>
        <end position="280"/>
    </location>
</feature>
<accession>A0A4Z1T9L6</accession>
<feature type="compositionally biased region" description="Basic and acidic residues" evidence="2">
    <location>
        <begin position="107"/>
        <end position="126"/>
    </location>
</feature>
<protein>
    <submittedName>
        <fullName evidence="3">Uncharacterized protein</fullName>
    </submittedName>
</protein>
<keyword evidence="1" id="KW-0175">Coiled coil</keyword>
<comment type="caution">
    <text evidence="3">The sequence shown here is derived from an EMBL/GenBank/DDBJ whole genome shotgun (WGS) entry which is preliminary data.</text>
</comment>
<feature type="coiled-coil region" evidence="1">
    <location>
        <begin position="16"/>
        <end position="64"/>
    </location>
</feature>
<dbReference type="VEuPathDB" id="GiardiaDB:GMRT_15522"/>
<dbReference type="AlphaFoldDB" id="A0A4Z1T9L6"/>
<dbReference type="EMBL" id="VDLU01000001">
    <property type="protein sequence ID" value="TNJ29847.1"/>
    <property type="molecule type" value="Genomic_DNA"/>
</dbReference>
<reference evidence="3 4" key="1">
    <citation type="submission" date="2019-05" db="EMBL/GenBank/DDBJ databases">
        <title>The compact genome of Giardia muris reveals important steps in the evolution of intestinal protozoan parasites.</title>
        <authorList>
            <person name="Xu F."/>
            <person name="Jimenez-Gonzalez A."/>
            <person name="Einarsson E."/>
            <person name="Astvaldsson A."/>
            <person name="Peirasmaki D."/>
            <person name="Eckmann L."/>
            <person name="Andersson J.O."/>
            <person name="Svard S.G."/>
            <person name="Jerlstrom-Hultqvist J."/>
        </authorList>
    </citation>
    <scope>NUCLEOTIDE SEQUENCE [LARGE SCALE GENOMIC DNA]</scope>
    <source>
        <strain evidence="3 4">Roberts-Thomson</strain>
    </source>
</reference>
<gene>
    <name evidence="3" type="ORF">GMRT_15522</name>
</gene>
<organism evidence="3 4">
    <name type="scientific">Giardia muris</name>
    <dbReference type="NCBI Taxonomy" id="5742"/>
    <lineage>
        <taxon>Eukaryota</taxon>
        <taxon>Metamonada</taxon>
        <taxon>Diplomonadida</taxon>
        <taxon>Hexamitidae</taxon>
        <taxon>Giardiinae</taxon>
        <taxon>Giardia</taxon>
    </lineage>
</organism>
<evidence type="ECO:0000256" key="2">
    <source>
        <dbReference type="SAM" id="MobiDB-lite"/>
    </source>
</evidence>
<dbReference type="Proteomes" id="UP000315496">
    <property type="component" value="Chromosome 1"/>
</dbReference>
<evidence type="ECO:0000256" key="1">
    <source>
        <dbReference type="SAM" id="Coils"/>
    </source>
</evidence>